<dbReference type="PROSITE" id="PS50238">
    <property type="entry name" value="RHOGAP"/>
    <property type="match status" value="1"/>
</dbReference>
<keyword evidence="7" id="KW-1185">Reference proteome</keyword>
<dbReference type="InterPro" id="IPR036390">
    <property type="entry name" value="WH_DNA-bd_sf"/>
</dbReference>
<dbReference type="Gene3D" id="1.20.1270.60">
    <property type="entry name" value="Arfaptin homology (AH) domain/BAR domain"/>
    <property type="match status" value="2"/>
</dbReference>
<feature type="compositionally biased region" description="Basic and acidic residues" evidence="2">
    <location>
        <begin position="865"/>
        <end position="888"/>
    </location>
</feature>
<reference evidence="6" key="2">
    <citation type="journal article" date="2023" name="IMA Fungus">
        <title>Comparative genomic study of the Penicillium genus elucidates a diverse pangenome and 15 lateral gene transfer events.</title>
        <authorList>
            <person name="Petersen C."/>
            <person name="Sorensen T."/>
            <person name="Nielsen M.R."/>
            <person name="Sondergaard T.E."/>
            <person name="Sorensen J.L."/>
            <person name="Fitzpatrick D.A."/>
            <person name="Frisvad J.C."/>
            <person name="Nielsen K.L."/>
        </authorList>
    </citation>
    <scope>NUCLEOTIDE SEQUENCE</scope>
    <source>
        <strain evidence="6">IBT 15544</strain>
    </source>
</reference>
<dbReference type="InterPro" id="IPR027267">
    <property type="entry name" value="AH/BAR_dom_sf"/>
</dbReference>
<dbReference type="GO" id="GO:0007264">
    <property type="term" value="P:small GTPase-mediated signal transduction"/>
    <property type="evidence" value="ECO:0007669"/>
    <property type="project" value="TreeGrafter"/>
</dbReference>
<evidence type="ECO:0000313" key="6">
    <source>
        <dbReference type="EMBL" id="KAJ5204214.1"/>
    </source>
</evidence>
<dbReference type="SUPFAM" id="SSF48350">
    <property type="entry name" value="GTPase activation domain, GAP"/>
    <property type="match status" value="1"/>
</dbReference>
<sequence>MPGFSDSFWTPDYASGLGVLYGKLQQGVVENKQILMIASMRADAEEQYGLRMGDIAPSVDRLTGSGFGKDDGASVRKAYEGVRTEMIQASRNHQKIANNIRELVVAPFQRWSNQHEYRVQASHDNLQSRIKEHTKQVELVRKLRSTYFNKCRVLEDLEEENKLAFQDPDTSPKIKPTPKIILPTEEEPEEEPVELGERIFPPEEIKKVLVHMLNNIRIGEAKVPIIGTYQNTSTGADIVEYIQTYMDANNLAQAERIGQDLVDGGFLRLIGNMGSVFANSSKMNYQWRTKVFQITGIPEKKRPLMRVASVASSEDGNVADSPINSVSEMLAGWNPLNNPYPNETPSEKLRREALEADERYKNAVRRLDQIRCRLEEDVIENLRFMEQCELDRLKAIKAVVLDFSGAISNVIPNLQSTVDHMMLYQETIQPLGDLRYLLENYRTGGFVPKVQAYENYYGSVEEQNFGVDLEARARVDRKRVPILVTTLLTYLDNRYPELEGDEARRAIWLHNPPLTVTHQLRNTLNNSKVDYREVLPKFEIPIVASVLKLYLLELPDSLVSSQVYEIVKTIYSTTAHETTEEGRIKVLQSTLGQLRLVNIATLDAIMTHFTRLIDLTSADEQYIALLAQILSPCVLRPRIESSLTMDERHSYRLIRDLFAHKDSIFGELKRQSSALGLSTSNRPRAISTDESNRRAAMEARQRAIVNRSRATSPVSRQRHRRDRSSGASETGRFPIHVSSPADRRGTRVTSLDVPANGSPTGAEHPTVNNQAANESMSNGTSSEPPASLPASASGSDRSVSPPLPAETASDGSPTPTPTPAPTSSEFEKRASIPRSAGGRYTRKPGLGSISSFPTSAPSTGSVGTDSKRSSMAESEPKGVTLEDKPMDD</sequence>
<dbReference type="Pfam" id="PF00620">
    <property type="entry name" value="RhoGAP"/>
    <property type="match status" value="1"/>
</dbReference>
<dbReference type="CDD" id="cd04399">
    <property type="entry name" value="RhoGAP_fRGD2"/>
    <property type="match status" value="1"/>
</dbReference>
<dbReference type="GO" id="GO:0005886">
    <property type="term" value="C:plasma membrane"/>
    <property type="evidence" value="ECO:0007669"/>
    <property type="project" value="TreeGrafter"/>
</dbReference>
<dbReference type="SMART" id="SM00324">
    <property type="entry name" value="RhoGAP"/>
    <property type="match status" value="1"/>
</dbReference>
<feature type="compositionally biased region" description="Polar residues" evidence="2">
    <location>
        <begin position="848"/>
        <end position="864"/>
    </location>
</feature>
<dbReference type="GeneID" id="83179456"/>
<dbReference type="GO" id="GO:0000935">
    <property type="term" value="C:division septum"/>
    <property type="evidence" value="ECO:0007669"/>
    <property type="project" value="TreeGrafter"/>
</dbReference>
<dbReference type="PROSITE" id="PS51741">
    <property type="entry name" value="F_BAR"/>
    <property type="match status" value="1"/>
</dbReference>
<gene>
    <name evidence="6" type="ORF">N7498_005093</name>
</gene>
<name>A0A9W9SZT9_9EURO</name>
<dbReference type="EMBL" id="JAPQKR010000012">
    <property type="protein sequence ID" value="KAJ5204214.1"/>
    <property type="molecule type" value="Genomic_DNA"/>
</dbReference>
<evidence type="ECO:0000259" key="4">
    <source>
        <dbReference type="PROSITE" id="PS50238"/>
    </source>
</evidence>
<dbReference type="InterPro" id="IPR031160">
    <property type="entry name" value="F_BAR_dom"/>
</dbReference>
<evidence type="ECO:0000313" key="7">
    <source>
        <dbReference type="Proteomes" id="UP001150904"/>
    </source>
</evidence>
<protein>
    <recommendedName>
        <fullName evidence="8">Rho-GAP domain-containing protein</fullName>
    </recommendedName>
</protein>
<dbReference type="OrthoDB" id="2155291at2759"/>
<feature type="compositionally biased region" description="Polar residues" evidence="2">
    <location>
        <begin position="766"/>
        <end position="780"/>
    </location>
</feature>
<dbReference type="Proteomes" id="UP001150904">
    <property type="component" value="Unassembled WGS sequence"/>
</dbReference>
<feature type="domain" description="F-BAR" evidence="5">
    <location>
        <begin position="2"/>
        <end position="433"/>
    </location>
</feature>
<dbReference type="PANTHER" id="PTHR23065">
    <property type="entry name" value="PROLINE-SERINE-THREONINE PHOSPHATASE INTERACTING PROTEIN 1"/>
    <property type="match status" value="1"/>
</dbReference>
<dbReference type="PANTHER" id="PTHR23065:SF17">
    <property type="entry name" value="RHO-GTPASE-ACTIVATING PROTEIN RGD2"/>
    <property type="match status" value="1"/>
</dbReference>
<dbReference type="InterPro" id="IPR000591">
    <property type="entry name" value="DEP_dom"/>
</dbReference>
<dbReference type="InterPro" id="IPR008936">
    <property type="entry name" value="Rho_GTPase_activation_prot"/>
</dbReference>
<dbReference type="Pfam" id="PF00610">
    <property type="entry name" value="DEP"/>
    <property type="match status" value="1"/>
</dbReference>
<keyword evidence="1" id="KW-0175">Coiled coil</keyword>
<organism evidence="6 7">
    <name type="scientific">Penicillium cinerascens</name>
    <dbReference type="NCBI Taxonomy" id="70096"/>
    <lineage>
        <taxon>Eukaryota</taxon>
        <taxon>Fungi</taxon>
        <taxon>Dikarya</taxon>
        <taxon>Ascomycota</taxon>
        <taxon>Pezizomycotina</taxon>
        <taxon>Eurotiomycetes</taxon>
        <taxon>Eurotiomycetidae</taxon>
        <taxon>Eurotiales</taxon>
        <taxon>Aspergillaceae</taxon>
        <taxon>Penicillium</taxon>
    </lineage>
</organism>
<evidence type="ECO:0000256" key="2">
    <source>
        <dbReference type="SAM" id="MobiDB-lite"/>
    </source>
</evidence>
<dbReference type="FunFam" id="1.20.1270.60:FF:000073">
    <property type="entry name" value="RhoGAP and Fes/CIP4 domain protein"/>
    <property type="match status" value="1"/>
</dbReference>
<dbReference type="PROSITE" id="PS50186">
    <property type="entry name" value="DEP"/>
    <property type="match status" value="1"/>
</dbReference>
<comment type="caution">
    <text evidence="6">The sequence shown here is derived from an EMBL/GenBank/DDBJ whole genome shotgun (WGS) entry which is preliminary data.</text>
</comment>
<dbReference type="SMART" id="SM00055">
    <property type="entry name" value="FCH"/>
    <property type="match status" value="1"/>
</dbReference>
<dbReference type="GO" id="GO:0007010">
    <property type="term" value="P:cytoskeleton organization"/>
    <property type="evidence" value="ECO:0007669"/>
    <property type="project" value="TreeGrafter"/>
</dbReference>
<accession>A0A9W9SZT9</accession>
<feature type="region of interest" description="Disordered" evidence="2">
    <location>
        <begin position="679"/>
        <end position="888"/>
    </location>
</feature>
<evidence type="ECO:0000259" key="5">
    <source>
        <dbReference type="PROSITE" id="PS51741"/>
    </source>
</evidence>
<evidence type="ECO:0000259" key="3">
    <source>
        <dbReference type="PROSITE" id="PS50186"/>
    </source>
</evidence>
<dbReference type="SUPFAM" id="SSF103657">
    <property type="entry name" value="BAR/IMD domain-like"/>
    <property type="match status" value="1"/>
</dbReference>
<dbReference type="RefSeq" id="XP_058308693.1">
    <property type="nucleotide sequence ID" value="XM_058452155.1"/>
</dbReference>
<dbReference type="InterPro" id="IPR001060">
    <property type="entry name" value="FCH_dom"/>
</dbReference>
<dbReference type="Pfam" id="PF00611">
    <property type="entry name" value="FCH"/>
    <property type="match status" value="1"/>
</dbReference>
<feature type="compositionally biased region" description="Basic and acidic residues" evidence="2">
    <location>
        <begin position="690"/>
        <end position="701"/>
    </location>
</feature>
<feature type="domain" description="Rho-GAP" evidence="4">
    <location>
        <begin position="467"/>
        <end position="665"/>
    </location>
</feature>
<dbReference type="FunFam" id="1.20.1270.60:FF:000050">
    <property type="entry name" value="RhoGAP and Fes/CIP4 domain protein"/>
    <property type="match status" value="1"/>
</dbReference>
<feature type="compositionally biased region" description="Low complexity" evidence="2">
    <location>
        <begin position="781"/>
        <end position="795"/>
    </location>
</feature>
<evidence type="ECO:0008006" key="8">
    <source>
        <dbReference type="Google" id="ProtNLM"/>
    </source>
</evidence>
<dbReference type="FunFam" id="1.10.555.10:FF:000044">
    <property type="entry name" value="Rho-gtpase-activating protein 8"/>
    <property type="match status" value="1"/>
</dbReference>
<dbReference type="SUPFAM" id="SSF46785">
    <property type="entry name" value="Winged helix' DNA-binding domain"/>
    <property type="match status" value="1"/>
</dbReference>
<evidence type="ECO:0000256" key="1">
    <source>
        <dbReference type="PROSITE-ProRule" id="PRU01077"/>
    </source>
</evidence>
<proteinExistence type="predicted"/>
<dbReference type="AlphaFoldDB" id="A0A9W9SZT9"/>
<feature type="domain" description="DEP" evidence="3">
    <location>
        <begin position="212"/>
        <end position="296"/>
    </location>
</feature>
<dbReference type="GO" id="GO:0005737">
    <property type="term" value="C:cytoplasm"/>
    <property type="evidence" value="ECO:0007669"/>
    <property type="project" value="TreeGrafter"/>
</dbReference>
<dbReference type="InterPro" id="IPR000198">
    <property type="entry name" value="RhoGAP_dom"/>
</dbReference>
<dbReference type="Gene3D" id="1.10.555.10">
    <property type="entry name" value="Rho GTPase activation protein"/>
    <property type="match status" value="1"/>
</dbReference>
<reference evidence="6" key="1">
    <citation type="submission" date="2022-12" db="EMBL/GenBank/DDBJ databases">
        <authorList>
            <person name="Petersen C."/>
        </authorList>
    </citation>
    <scope>NUCLEOTIDE SEQUENCE</scope>
    <source>
        <strain evidence="6">IBT 15544</strain>
    </source>
</reference>
<dbReference type="GO" id="GO:0005096">
    <property type="term" value="F:GTPase activator activity"/>
    <property type="evidence" value="ECO:0007669"/>
    <property type="project" value="TreeGrafter"/>
</dbReference>